<proteinExistence type="predicted"/>
<sequence>MANLAKAIRTHSAPKLSPAITIKNKLLKLNTFIHTGNNNTKIGIYSGKIGIRKIFVLCLADLVN</sequence>
<dbReference type="AlphaFoldDB" id="A0A2N9WSM9"/>
<evidence type="ECO:0000313" key="2">
    <source>
        <dbReference type="Proteomes" id="UP000231293"/>
    </source>
</evidence>
<comment type="caution">
    <text evidence="1">The sequence shown here is derived from an EMBL/GenBank/DDBJ whole genome shotgun (WGS) entry which is preliminary data.</text>
</comment>
<name>A0A2N9WSM9_9NEIS</name>
<evidence type="ECO:0000313" key="1">
    <source>
        <dbReference type="EMBL" id="PIT13877.1"/>
    </source>
</evidence>
<protein>
    <submittedName>
        <fullName evidence="1">Uncharacterized protein</fullName>
    </submittedName>
</protein>
<accession>A0A2N9WSM9</accession>
<dbReference type="EMBL" id="MDVB01000090">
    <property type="protein sequence ID" value="PIT13877.1"/>
    <property type="molecule type" value="Genomic_DNA"/>
</dbReference>
<reference evidence="1 2" key="1">
    <citation type="journal article" date="2017" name="MBio">
        <title>Type VI secretion-mediated competition in the bee gut microbiome.</title>
        <authorList>
            <person name="Steele M.I."/>
            <person name="Kwong W.K."/>
            <person name="Powell J.E."/>
            <person name="Whiteley M."/>
            <person name="Moran N.A."/>
        </authorList>
    </citation>
    <scope>NUCLEOTIDE SEQUENCE [LARGE SCALE GENOMIC DNA]</scope>
    <source>
        <strain evidence="1 2">App2-2</strain>
    </source>
</reference>
<dbReference type="Proteomes" id="UP000231293">
    <property type="component" value="Unassembled WGS sequence"/>
</dbReference>
<organism evidence="1 2">
    <name type="scientific">Snodgrassella alvi</name>
    <dbReference type="NCBI Taxonomy" id="1196083"/>
    <lineage>
        <taxon>Bacteria</taxon>
        <taxon>Pseudomonadati</taxon>
        <taxon>Pseudomonadota</taxon>
        <taxon>Betaproteobacteria</taxon>
        <taxon>Neisseriales</taxon>
        <taxon>Neisseriaceae</taxon>
        <taxon>Snodgrassella</taxon>
    </lineage>
</organism>
<gene>
    <name evidence="1" type="ORF">BGI32_08365</name>
</gene>